<dbReference type="EMBL" id="JACIEN010000001">
    <property type="protein sequence ID" value="MBB4016560.1"/>
    <property type="molecule type" value="Genomic_DNA"/>
</dbReference>
<evidence type="ECO:0000256" key="3">
    <source>
        <dbReference type="ARBA" id="ARBA00005189"/>
    </source>
</evidence>
<keyword evidence="11" id="KW-0443">Lipid metabolism</keyword>
<dbReference type="GO" id="GO:0046474">
    <property type="term" value="P:glycerophospholipid biosynthetic process"/>
    <property type="evidence" value="ECO:0007669"/>
    <property type="project" value="TreeGrafter"/>
</dbReference>
<dbReference type="PANTHER" id="PTHR14269">
    <property type="entry name" value="CDP-DIACYLGLYCEROL--GLYCEROL-3-PHOSPHATE 3-PHOSPHATIDYLTRANSFERASE-RELATED"/>
    <property type="match status" value="1"/>
</dbReference>
<feature type="transmembrane region" description="Helical" evidence="17">
    <location>
        <begin position="68"/>
        <end position="90"/>
    </location>
</feature>
<keyword evidence="19" id="KW-1185">Reference proteome</keyword>
<dbReference type="GO" id="GO:0016020">
    <property type="term" value="C:membrane"/>
    <property type="evidence" value="ECO:0007669"/>
    <property type="project" value="UniProtKB-SubCell"/>
</dbReference>
<evidence type="ECO:0000256" key="10">
    <source>
        <dbReference type="ARBA" id="ARBA00022989"/>
    </source>
</evidence>
<dbReference type="Proteomes" id="UP000577362">
    <property type="component" value="Unassembled WGS sequence"/>
</dbReference>
<dbReference type="InterPro" id="IPR050324">
    <property type="entry name" value="CDP-alcohol_PTase-I"/>
</dbReference>
<evidence type="ECO:0000256" key="6">
    <source>
        <dbReference type="ARBA" id="ARBA00014944"/>
    </source>
</evidence>
<comment type="caution">
    <text evidence="18">The sequence shown here is derived from an EMBL/GenBank/DDBJ whole genome shotgun (WGS) entry which is preliminary data.</text>
</comment>
<evidence type="ECO:0000256" key="4">
    <source>
        <dbReference type="ARBA" id="ARBA00010441"/>
    </source>
</evidence>
<dbReference type="GO" id="GO:0008444">
    <property type="term" value="F:CDP-diacylglycerol-glycerol-3-phosphate 3-phosphatidyltransferase activity"/>
    <property type="evidence" value="ECO:0007669"/>
    <property type="project" value="UniProtKB-EC"/>
</dbReference>
<name>A0A840BU88_9HYPH</name>
<proteinExistence type="inferred from homology"/>
<evidence type="ECO:0000313" key="18">
    <source>
        <dbReference type="EMBL" id="MBB4016560.1"/>
    </source>
</evidence>
<dbReference type="InterPro" id="IPR004570">
    <property type="entry name" value="Phosphatidylglycerol_P_synth"/>
</dbReference>
<evidence type="ECO:0000256" key="14">
    <source>
        <dbReference type="ARBA" id="ARBA00023264"/>
    </source>
</evidence>
<dbReference type="RefSeq" id="WP_019401858.1">
    <property type="nucleotide sequence ID" value="NZ_JACIEN010000001.1"/>
</dbReference>
<dbReference type="EC" id="2.7.8.5" evidence="5"/>
<protein>
    <recommendedName>
        <fullName evidence="6">CDP-diacylglycerol--glycerol-3-phosphate 3-phosphatidyltransferase</fullName>
        <ecNumber evidence="5">2.7.8.5</ecNumber>
    </recommendedName>
</protein>
<evidence type="ECO:0000256" key="1">
    <source>
        <dbReference type="ARBA" id="ARBA00004141"/>
    </source>
</evidence>
<sequence>MTLPNLITIARLILVPVVIAMIGSGQWLAAFVLFAVAGISDAVDGFLARRFGLQSELGAYLDPLADKALLISIYVSLAVVGVLPGWVAILVVFRDIMILMAIVLSWLMARPLAIRPLWVSKMTTVAQIGFAGLVLGARAFGLDLAVVHDLALAAVALLTLLSAGAYLALWLRHMAT</sequence>
<dbReference type="FunFam" id="1.20.120.1760:FF:000033">
    <property type="entry name" value="CDP-alcohol phosphatidyltransferase"/>
    <property type="match status" value="1"/>
</dbReference>
<keyword evidence="13" id="KW-0594">Phospholipid biosynthesis</keyword>
<evidence type="ECO:0000256" key="12">
    <source>
        <dbReference type="ARBA" id="ARBA00023136"/>
    </source>
</evidence>
<evidence type="ECO:0000313" key="19">
    <source>
        <dbReference type="Proteomes" id="UP000577362"/>
    </source>
</evidence>
<comment type="similarity">
    <text evidence="4 16">Belongs to the CDP-alcohol phosphatidyltransferase class-I family.</text>
</comment>
<comment type="pathway">
    <text evidence="3">Lipid metabolism.</text>
</comment>
<feature type="transmembrane region" description="Helical" evidence="17">
    <location>
        <begin position="150"/>
        <end position="171"/>
    </location>
</feature>
<feature type="transmembrane region" description="Helical" evidence="17">
    <location>
        <begin position="125"/>
        <end position="144"/>
    </location>
</feature>
<dbReference type="InterPro" id="IPR043130">
    <property type="entry name" value="CDP-OH_PTrfase_TM_dom"/>
</dbReference>
<comment type="subcellular location">
    <subcellularLocation>
        <location evidence="1">Membrane</location>
        <topology evidence="1">Multi-pass membrane protein</topology>
    </subcellularLocation>
</comment>
<dbReference type="PIRSF" id="PIRSF000847">
    <property type="entry name" value="Phos_ph_gly_syn"/>
    <property type="match status" value="1"/>
</dbReference>
<evidence type="ECO:0000256" key="11">
    <source>
        <dbReference type="ARBA" id="ARBA00023098"/>
    </source>
</evidence>
<dbReference type="AlphaFoldDB" id="A0A840BU88"/>
<reference evidence="18 19" key="1">
    <citation type="submission" date="2020-08" db="EMBL/GenBank/DDBJ databases">
        <title>Genomic Encyclopedia of Type Strains, Phase IV (KMG-IV): sequencing the most valuable type-strain genomes for metagenomic binning, comparative biology and taxonomic classification.</title>
        <authorList>
            <person name="Goeker M."/>
        </authorList>
    </citation>
    <scope>NUCLEOTIDE SEQUENCE [LARGE SCALE GENOMIC DNA]</scope>
    <source>
        <strain evidence="18 19">DSM 103737</strain>
    </source>
</reference>
<dbReference type="PROSITE" id="PS00379">
    <property type="entry name" value="CDP_ALCOHOL_P_TRANSF"/>
    <property type="match status" value="1"/>
</dbReference>
<keyword evidence="7" id="KW-0444">Lipid biosynthesis</keyword>
<keyword evidence="14" id="KW-1208">Phospholipid metabolism</keyword>
<dbReference type="Pfam" id="PF01066">
    <property type="entry name" value="CDP-OH_P_transf"/>
    <property type="match status" value="1"/>
</dbReference>
<organism evidence="18 19">
    <name type="scientific">Chelatococcus caeni</name>
    <dbReference type="NCBI Taxonomy" id="1348468"/>
    <lineage>
        <taxon>Bacteria</taxon>
        <taxon>Pseudomonadati</taxon>
        <taxon>Pseudomonadota</taxon>
        <taxon>Alphaproteobacteria</taxon>
        <taxon>Hyphomicrobiales</taxon>
        <taxon>Chelatococcaceae</taxon>
        <taxon>Chelatococcus</taxon>
    </lineage>
</organism>
<keyword evidence="9 17" id="KW-0812">Transmembrane</keyword>
<evidence type="ECO:0000256" key="15">
    <source>
        <dbReference type="ARBA" id="ARBA00048586"/>
    </source>
</evidence>
<evidence type="ECO:0000256" key="7">
    <source>
        <dbReference type="ARBA" id="ARBA00022516"/>
    </source>
</evidence>
<keyword evidence="8 16" id="KW-0808">Transferase</keyword>
<evidence type="ECO:0000256" key="16">
    <source>
        <dbReference type="RuleBase" id="RU003750"/>
    </source>
</evidence>
<evidence type="ECO:0000256" key="13">
    <source>
        <dbReference type="ARBA" id="ARBA00023209"/>
    </source>
</evidence>
<evidence type="ECO:0000256" key="8">
    <source>
        <dbReference type="ARBA" id="ARBA00022679"/>
    </source>
</evidence>
<comment type="pathway">
    <text evidence="2">Phospholipid metabolism; phosphatidylglycerol biosynthesis; phosphatidylglycerol from CDP-diacylglycerol: step 1/2.</text>
</comment>
<evidence type="ECO:0000256" key="9">
    <source>
        <dbReference type="ARBA" id="ARBA00022692"/>
    </source>
</evidence>
<dbReference type="InterPro" id="IPR048254">
    <property type="entry name" value="CDP_ALCOHOL_P_TRANSF_CS"/>
</dbReference>
<dbReference type="Gene3D" id="1.20.120.1760">
    <property type="match status" value="1"/>
</dbReference>
<dbReference type="InterPro" id="IPR000462">
    <property type="entry name" value="CDP-OH_P_trans"/>
</dbReference>
<keyword evidence="10 17" id="KW-1133">Transmembrane helix</keyword>
<evidence type="ECO:0000256" key="2">
    <source>
        <dbReference type="ARBA" id="ARBA00005042"/>
    </source>
</evidence>
<evidence type="ECO:0000256" key="17">
    <source>
        <dbReference type="SAM" id="Phobius"/>
    </source>
</evidence>
<comment type="catalytic activity">
    <reaction evidence="15">
        <text>a CDP-1,2-diacyl-sn-glycerol + sn-glycerol 3-phosphate = a 1,2-diacyl-sn-glycero-3-phospho-(1'-sn-glycero-3'-phosphate) + CMP + H(+)</text>
        <dbReference type="Rhea" id="RHEA:12593"/>
        <dbReference type="ChEBI" id="CHEBI:15378"/>
        <dbReference type="ChEBI" id="CHEBI:57597"/>
        <dbReference type="ChEBI" id="CHEBI:58332"/>
        <dbReference type="ChEBI" id="CHEBI:60110"/>
        <dbReference type="ChEBI" id="CHEBI:60377"/>
        <dbReference type="EC" id="2.7.8.5"/>
    </reaction>
</comment>
<dbReference type="PANTHER" id="PTHR14269:SF62">
    <property type="entry name" value="CDP-DIACYLGLYCEROL--GLYCEROL-3-PHOSPHATE 3-PHOSPHATIDYLTRANSFERASE 1, CHLOROPLASTIC"/>
    <property type="match status" value="1"/>
</dbReference>
<accession>A0A840BU88</accession>
<gene>
    <name evidence="18" type="ORF">GGR16_001566</name>
</gene>
<keyword evidence="12 17" id="KW-0472">Membrane</keyword>
<evidence type="ECO:0000256" key="5">
    <source>
        <dbReference type="ARBA" id="ARBA00013170"/>
    </source>
</evidence>